<dbReference type="GO" id="GO:0006355">
    <property type="term" value="P:regulation of DNA-templated transcription"/>
    <property type="evidence" value="ECO:0007669"/>
    <property type="project" value="InterPro"/>
</dbReference>
<dbReference type="PROSITE" id="PS51755">
    <property type="entry name" value="OMPR_PHOB"/>
    <property type="match status" value="1"/>
</dbReference>
<feature type="DNA-binding region" description="OmpR/PhoB-type" evidence="5">
    <location>
        <begin position="1"/>
        <end position="98"/>
    </location>
</feature>
<dbReference type="EMBL" id="WBMS02000042">
    <property type="protein sequence ID" value="MWA05881.1"/>
    <property type="molecule type" value="Genomic_DNA"/>
</dbReference>
<dbReference type="PANTHER" id="PTHR35807">
    <property type="entry name" value="TRANSCRIPTIONAL REGULATOR REDD-RELATED"/>
    <property type="match status" value="1"/>
</dbReference>
<dbReference type="InterPro" id="IPR005158">
    <property type="entry name" value="BTAD"/>
</dbReference>
<proteinExistence type="inferred from homology"/>
<protein>
    <recommendedName>
        <fullName evidence="6">OmpR/PhoB-type domain-containing protein</fullName>
    </recommendedName>
</protein>
<evidence type="ECO:0000313" key="7">
    <source>
        <dbReference type="EMBL" id="MWA05881.1"/>
    </source>
</evidence>
<dbReference type="GO" id="GO:0003677">
    <property type="term" value="F:DNA binding"/>
    <property type="evidence" value="ECO:0007669"/>
    <property type="project" value="UniProtKB-UniRule"/>
</dbReference>
<keyword evidence="4" id="KW-0804">Transcription</keyword>
<keyword evidence="8" id="KW-1185">Reference proteome</keyword>
<accession>A0A6I4MR89</accession>
<evidence type="ECO:0000256" key="1">
    <source>
        <dbReference type="ARBA" id="ARBA00005820"/>
    </source>
</evidence>
<gene>
    <name evidence="7" type="ORF">F8568_037120</name>
</gene>
<evidence type="ECO:0000259" key="6">
    <source>
        <dbReference type="PROSITE" id="PS51755"/>
    </source>
</evidence>
<dbReference type="InterPro" id="IPR036388">
    <property type="entry name" value="WH-like_DNA-bd_sf"/>
</dbReference>
<comment type="caution">
    <text evidence="7">The sequence shown here is derived from an EMBL/GenBank/DDBJ whole genome shotgun (WGS) entry which is preliminary data.</text>
</comment>
<dbReference type="SUPFAM" id="SSF48452">
    <property type="entry name" value="TPR-like"/>
    <property type="match status" value="1"/>
</dbReference>
<dbReference type="InterPro" id="IPR001867">
    <property type="entry name" value="OmpR/PhoB-type_DNA-bd"/>
</dbReference>
<dbReference type="CDD" id="cd15831">
    <property type="entry name" value="BTAD"/>
    <property type="match status" value="1"/>
</dbReference>
<sequence>MNGVCLKVLGPLEAAVDGRRAELPKGGQRVLLAALALNAGQVVPLEQLLDHLWGDRLPDRPRGALYSCVSRLRQWLDRHSPGSAELLTTSSGGYVLELGPGELDLLRFRGLTREAAAAGERRDLAAQSARLREALALWRGPVLANVRSDTLQQTEVPRLTEEYLRAVERRCEVGLELGEHDGMVGELRALTDRYPFRERFWWQLMLALSRSGRRVEALAAYRKVSSQLRAEFGVDPDLELRRLQMAILRDDHSVLSR</sequence>
<dbReference type="InterPro" id="IPR011990">
    <property type="entry name" value="TPR-like_helical_dom_sf"/>
</dbReference>
<dbReference type="Gene3D" id="1.25.40.10">
    <property type="entry name" value="Tetratricopeptide repeat domain"/>
    <property type="match status" value="1"/>
</dbReference>
<keyword evidence="2" id="KW-0805">Transcription regulation</keyword>
<evidence type="ECO:0000256" key="2">
    <source>
        <dbReference type="ARBA" id="ARBA00023015"/>
    </source>
</evidence>
<evidence type="ECO:0000256" key="4">
    <source>
        <dbReference type="ARBA" id="ARBA00023163"/>
    </source>
</evidence>
<dbReference type="Proteomes" id="UP000462055">
    <property type="component" value="Unassembled WGS sequence"/>
</dbReference>
<dbReference type="GO" id="GO:0000160">
    <property type="term" value="P:phosphorelay signal transduction system"/>
    <property type="evidence" value="ECO:0007669"/>
    <property type="project" value="InterPro"/>
</dbReference>
<evidence type="ECO:0000256" key="5">
    <source>
        <dbReference type="PROSITE-ProRule" id="PRU01091"/>
    </source>
</evidence>
<dbReference type="Gene3D" id="1.10.10.10">
    <property type="entry name" value="Winged helix-like DNA-binding domain superfamily/Winged helix DNA-binding domain"/>
    <property type="match status" value="1"/>
</dbReference>
<dbReference type="AlphaFoldDB" id="A0A6I4MR89"/>
<dbReference type="InterPro" id="IPR051677">
    <property type="entry name" value="AfsR-DnrI-RedD_regulator"/>
</dbReference>
<dbReference type="SUPFAM" id="SSF46894">
    <property type="entry name" value="C-terminal effector domain of the bipartite response regulators"/>
    <property type="match status" value="1"/>
</dbReference>
<evidence type="ECO:0000313" key="8">
    <source>
        <dbReference type="Proteomes" id="UP000462055"/>
    </source>
</evidence>
<dbReference type="RefSeq" id="WP_151598297.1">
    <property type="nucleotide sequence ID" value="NZ_WBMS02000042.1"/>
</dbReference>
<dbReference type="InterPro" id="IPR016032">
    <property type="entry name" value="Sig_transdc_resp-reg_C-effctor"/>
</dbReference>
<organism evidence="7 8">
    <name type="scientific">Actinomadura physcomitrii</name>
    <dbReference type="NCBI Taxonomy" id="2650748"/>
    <lineage>
        <taxon>Bacteria</taxon>
        <taxon>Bacillati</taxon>
        <taxon>Actinomycetota</taxon>
        <taxon>Actinomycetes</taxon>
        <taxon>Streptosporangiales</taxon>
        <taxon>Thermomonosporaceae</taxon>
        <taxon>Actinomadura</taxon>
    </lineage>
</organism>
<name>A0A6I4MR89_9ACTN</name>
<comment type="similarity">
    <text evidence="1">Belongs to the AfsR/DnrI/RedD regulatory family.</text>
</comment>
<reference evidence="7" key="1">
    <citation type="submission" date="2019-12" db="EMBL/GenBank/DDBJ databases">
        <title>Actinomadura physcomitrii sp. nov., a novel actinomycete isolated from moss [Physcomitrium sphaericum (Ludw) Fuernr].</title>
        <authorList>
            <person name="Zhuang X."/>
        </authorList>
    </citation>
    <scope>NUCLEOTIDE SEQUENCE [LARGE SCALE GENOMIC DNA]</scope>
    <source>
        <strain evidence="7">LD22</strain>
    </source>
</reference>
<dbReference type="SMART" id="SM01043">
    <property type="entry name" value="BTAD"/>
    <property type="match status" value="1"/>
</dbReference>
<feature type="domain" description="OmpR/PhoB-type" evidence="6">
    <location>
        <begin position="1"/>
        <end position="98"/>
    </location>
</feature>
<dbReference type="Pfam" id="PF00486">
    <property type="entry name" value="Trans_reg_C"/>
    <property type="match status" value="1"/>
</dbReference>
<dbReference type="Pfam" id="PF03704">
    <property type="entry name" value="BTAD"/>
    <property type="match status" value="1"/>
</dbReference>
<keyword evidence="3 5" id="KW-0238">DNA-binding</keyword>
<dbReference type="SMART" id="SM00862">
    <property type="entry name" value="Trans_reg_C"/>
    <property type="match status" value="1"/>
</dbReference>
<evidence type="ECO:0000256" key="3">
    <source>
        <dbReference type="ARBA" id="ARBA00023125"/>
    </source>
</evidence>
<dbReference type="PANTHER" id="PTHR35807:SF1">
    <property type="entry name" value="TRANSCRIPTIONAL REGULATOR REDD"/>
    <property type="match status" value="1"/>
</dbReference>